<name>A0A124JUZ3_9SPHN</name>
<dbReference type="SUPFAM" id="SSF52540">
    <property type="entry name" value="P-loop containing nucleoside triphosphate hydrolases"/>
    <property type="match status" value="1"/>
</dbReference>
<proteinExistence type="predicted"/>
<dbReference type="STRING" id="1117702.AQZ52_09140"/>
<protein>
    <submittedName>
        <fullName evidence="3">Capsular biosynthesis protein</fullName>
    </submittedName>
</protein>
<evidence type="ECO:0000313" key="4">
    <source>
        <dbReference type="Proteomes" id="UP000058012"/>
    </source>
</evidence>
<dbReference type="InterPro" id="IPR027417">
    <property type="entry name" value="P-loop_NTPase"/>
</dbReference>
<dbReference type="InterPro" id="IPR005702">
    <property type="entry name" value="Wzc-like_C"/>
</dbReference>
<comment type="caution">
    <text evidence="3">The sequence shown here is derived from an EMBL/GenBank/DDBJ whole genome shotgun (WGS) entry which is preliminary data.</text>
</comment>
<dbReference type="RefSeq" id="WP_067908749.1">
    <property type="nucleotide sequence ID" value="NZ_KQ954244.1"/>
</dbReference>
<evidence type="ECO:0000256" key="2">
    <source>
        <dbReference type="ARBA" id="ARBA00022840"/>
    </source>
</evidence>
<keyword evidence="1" id="KW-0547">Nucleotide-binding</keyword>
<evidence type="ECO:0000256" key="1">
    <source>
        <dbReference type="ARBA" id="ARBA00022741"/>
    </source>
</evidence>
<dbReference type="Gene3D" id="3.40.50.300">
    <property type="entry name" value="P-loop containing nucleotide triphosphate hydrolases"/>
    <property type="match status" value="1"/>
</dbReference>
<evidence type="ECO:0000313" key="3">
    <source>
        <dbReference type="EMBL" id="KUR71749.1"/>
    </source>
</evidence>
<keyword evidence="4" id="KW-1185">Reference proteome</keyword>
<dbReference type="PANTHER" id="PTHR32309">
    <property type="entry name" value="TYROSINE-PROTEIN KINASE"/>
    <property type="match status" value="1"/>
</dbReference>
<dbReference type="AlphaFoldDB" id="A0A124JUZ3"/>
<dbReference type="Proteomes" id="UP000058012">
    <property type="component" value="Unassembled WGS sequence"/>
</dbReference>
<organism evidence="3 4">
    <name type="scientific">Novosphingobium fuchskuhlense</name>
    <dbReference type="NCBI Taxonomy" id="1117702"/>
    <lineage>
        <taxon>Bacteria</taxon>
        <taxon>Pseudomonadati</taxon>
        <taxon>Pseudomonadota</taxon>
        <taxon>Alphaproteobacteria</taxon>
        <taxon>Sphingomonadales</taxon>
        <taxon>Sphingomonadaceae</taxon>
        <taxon>Novosphingobium</taxon>
    </lineage>
</organism>
<dbReference type="EMBL" id="LLZS01000006">
    <property type="protein sequence ID" value="KUR71749.1"/>
    <property type="molecule type" value="Genomic_DNA"/>
</dbReference>
<dbReference type="CDD" id="cd05387">
    <property type="entry name" value="BY-kinase"/>
    <property type="match status" value="1"/>
</dbReference>
<dbReference type="PANTHER" id="PTHR32309:SF31">
    <property type="entry name" value="CAPSULAR EXOPOLYSACCHARIDE FAMILY"/>
    <property type="match status" value="1"/>
</dbReference>
<reference evidence="3 4" key="1">
    <citation type="submission" date="2015-10" db="EMBL/GenBank/DDBJ databases">
        <title>Draft genome sequence of Novosphingobium fuchskuhlense DSM 25065 isolated from a surface water sample of the southwest basin of Lake Grosse Fuchskuhle.</title>
        <authorList>
            <person name="Ruckert C."/>
            <person name="Winkler A."/>
            <person name="Glaeser J."/>
            <person name="Grossart H.-P."/>
            <person name="Kalinowski J."/>
            <person name="Glaeser S."/>
        </authorList>
    </citation>
    <scope>NUCLEOTIDE SEQUENCE [LARGE SCALE GENOMIC DNA]</scope>
    <source>
        <strain evidence="3 4">FNE08-7</strain>
    </source>
</reference>
<dbReference type="OrthoDB" id="9775724at2"/>
<sequence>MTEQSKIPIPKDTPGTRSLIERAAGTFDLRAFQAPAAPRLPEPREPAPFTSEALEPAEPVQRVALPTGGAQVPPAFDGIAARQAFRGAFHPVDRKHLREQCLIEPEGPVTGLLEEFRIVKRQLLMTAADSRAGRGAPHAERILVCSAHPGEGKTFCAVNLALSMAAEKDTEVLLVDADFAKPSVLSTLGLPGGRGLMDALADPELAVEDCIIGTDIAGLFVLPAGNSTGHDTEHLASAYTSQVLDRLTWQAPNRIVIFDSPPVLAASPASELAHHVGQTLMVVRADQTGEAALRDAVSILAGCEDIKLLLNCTRFSPTGRRFGSYYGYKE</sequence>
<accession>A0A124JUZ3</accession>
<keyword evidence="2" id="KW-0067">ATP-binding</keyword>
<gene>
    <name evidence="3" type="ORF">AQZ52_09140</name>
</gene>
<dbReference type="InterPro" id="IPR050445">
    <property type="entry name" value="Bact_polysacc_biosynth/exp"/>
</dbReference>